<dbReference type="PANTHER" id="PTHR11324:SF16">
    <property type="entry name" value="PDZ DOMAIN-CONTAINING PROTEIN 2"/>
    <property type="match status" value="1"/>
</dbReference>
<reference evidence="3" key="2">
    <citation type="submission" date="2025-09" db="UniProtKB">
        <authorList>
            <consortium name="Ensembl"/>
        </authorList>
    </citation>
    <scope>IDENTIFICATION</scope>
</reference>
<dbReference type="InterPro" id="IPR001478">
    <property type="entry name" value="PDZ"/>
</dbReference>
<proteinExistence type="predicted"/>
<dbReference type="SUPFAM" id="SSF50156">
    <property type="entry name" value="PDZ domain-like"/>
    <property type="match status" value="1"/>
</dbReference>
<sequence length="170" mass="17526">MDGPNPQEPVLKSTHEVNGSKPENLHDNQPSNCSGLGFSIAGGADLEQKKVIVHRVFSKGAASLEGSIQRGDEVLSINGCSLEGLMHHDAWKIIKNADEGPSQLPPESVGSGGDMGGRTVHPSSAPLLGCALQGRLGAVYSSPGLLSLILPPSARLRPHPGDAGVCPCQG</sequence>
<evidence type="ECO:0000313" key="4">
    <source>
        <dbReference type="Proteomes" id="UP000261560"/>
    </source>
</evidence>
<evidence type="ECO:0000256" key="1">
    <source>
        <dbReference type="SAM" id="MobiDB-lite"/>
    </source>
</evidence>
<dbReference type="SMART" id="SM00228">
    <property type="entry name" value="PDZ"/>
    <property type="match status" value="1"/>
</dbReference>
<dbReference type="Ensembl" id="ENSOMET00000012524.1">
    <property type="protein sequence ID" value="ENSOMEP00000002418.1"/>
    <property type="gene ID" value="ENSOMEG00000003373.1"/>
</dbReference>
<accession>A0A3B3BBK7</accession>
<evidence type="ECO:0000259" key="2">
    <source>
        <dbReference type="PROSITE" id="PS50106"/>
    </source>
</evidence>
<dbReference type="PROSITE" id="PS50106">
    <property type="entry name" value="PDZ"/>
    <property type="match status" value="1"/>
</dbReference>
<dbReference type="PANTHER" id="PTHR11324">
    <property type="entry name" value="IL16-RELATED"/>
    <property type="match status" value="1"/>
</dbReference>
<feature type="domain" description="PDZ" evidence="2">
    <location>
        <begin position="22"/>
        <end position="97"/>
    </location>
</feature>
<dbReference type="AlphaFoldDB" id="A0A3B3BBK7"/>
<organism evidence="3 4">
    <name type="scientific">Oryzias melastigma</name>
    <name type="common">Marine medaka</name>
    <dbReference type="NCBI Taxonomy" id="30732"/>
    <lineage>
        <taxon>Eukaryota</taxon>
        <taxon>Metazoa</taxon>
        <taxon>Chordata</taxon>
        <taxon>Craniata</taxon>
        <taxon>Vertebrata</taxon>
        <taxon>Euteleostomi</taxon>
        <taxon>Actinopterygii</taxon>
        <taxon>Neopterygii</taxon>
        <taxon>Teleostei</taxon>
        <taxon>Neoteleostei</taxon>
        <taxon>Acanthomorphata</taxon>
        <taxon>Ovalentaria</taxon>
        <taxon>Atherinomorphae</taxon>
        <taxon>Beloniformes</taxon>
        <taxon>Adrianichthyidae</taxon>
        <taxon>Oryziinae</taxon>
        <taxon>Oryzias</taxon>
    </lineage>
</organism>
<dbReference type="InterPro" id="IPR036034">
    <property type="entry name" value="PDZ_sf"/>
</dbReference>
<evidence type="ECO:0000313" key="3">
    <source>
        <dbReference type="Ensembl" id="ENSOMEP00000002418.1"/>
    </source>
</evidence>
<dbReference type="Pfam" id="PF00595">
    <property type="entry name" value="PDZ"/>
    <property type="match status" value="1"/>
</dbReference>
<dbReference type="PaxDb" id="30732-ENSOMEP00000002418"/>
<dbReference type="GeneTree" id="ENSGT00940000157749"/>
<name>A0A3B3BBK7_ORYME</name>
<dbReference type="Proteomes" id="UP000261560">
    <property type="component" value="Unplaced"/>
</dbReference>
<dbReference type="Gene3D" id="2.30.42.10">
    <property type="match status" value="1"/>
</dbReference>
<reference evidence="3" key="1">
    <citation type="submission" date="2025-08" db="UniProtKB">
        <authorList>
            <consortium name="Ensembl"/>
        </authorList>
    </citation>
    <scope>IDENTIFICATION</scope>
</reference>
<feature type="region of interest" description="Disordered" evidence="1">
    <location>
        <begin position="1"/>
        <end position="32"/>
    </location>
</feature>
<keyword evidence="4" id="KW-1185">Reference proteome</keyword>
<protein>
    <recommendedName>
        <fullName evidence="2">PDZ domain-containing protein</fullName>
    </recommendedName>
</protein>